<dbReference type="SUPFAM" id="SSF50249">
    <property type="entry name" value="Nucleic acid-binding proteins"/>
    <property type="match status" value="2"/>
</dbReference>
<feature type="region of interest" description="Disordered" evidence="2">
    <location>
        <begin position="1"/>
        <end position="91"/>
    </location>
</feature>
<evidence type="ECO:0000313" key="5">
    <source>
        <dbReference type="Proteomes" id="UP000054107"/>
    </source>
</evidence>
<dbReference type="Proteomes" id="UP000054107">
    <property type="component" value="Unassembled WGS sequence"/>
</dbReference>
<feature type="region of interest" description="Disordered" evidence="2">
    <location>
        <begin position="127"/>
        <end position="166"/>
    </location>
</feature>
<gene>
    <name evidence="4" type="primary">PARPA_12864.1 scaffold 45629</name>
</gene>
<dbReference type="EMBL" id="LN733868">
    <property type="protein sequence ID" value="CEP18558.1"/>
    <property type="molecule type" value="Genomic_DNA"/>
</dbReference>
<feature type="compositionally biased region" description="Low complexity" evidence="2">
    <location>
        <begin position="78"/>
        <end position="91"/>
    </location>
</feature>
<accession>A0A0B7NTH7</accession>
<feature type="region of interest" description="Disordered" evidence="2">
    <location>
        <begin position="311"/>
        <end position="352"/>
    </location>
</feature>
<proteinExistence type="inferred from homology"/>
<dbReference type="PANTHER" id="PTHR23355:SF9">
    <property type="entry name" value="DIS3-LIKE EXONUCLEASE 2"/>
    <property type="match status" value="1"/>
</dbReference>
<dbReference type="OrthoDB" id="372421at2759"/>
<dbReference type="Pfam" id="PF17877">
    <property type="entry name" value="Dis3l2_C_term"/>
    <property type="match status" value="1"/>
</dbReference>
<evidence type="ECO:0000256" key="1">
    <source>
        <dbReference type="ARBA" id="ARBA00005785"/>
    </source>
</evidence>
<comment type="similarity">
    <text evidence="1">Belongs to the RNR ribonuclease family.</text>
</comment>
<dbReference type="Gene3D" id="2.40.50.700">
    <property type="match status" value="1"/>
</dbReference>
<dbReference type="AlphaFoldDB" id="A0A0B7NTH7"/>
<dbReference type="SMART" id="SM00955">
    <property type="entry name" value="RNB"/>
    <property type="match status" value="1"/>
</dbReference>
<dbReference type="InterPro" id="IPR041505">
    <property type="entry name" value="Dis3_CSD2"/>
</dbReference>
<organism evidence="4 5">
    <name type="scientific">Parasitella parasitica</name>
    <dbReference type="NCBI Taxonomy" id="35722"/>
    <lineage>
        <taxon>Eukaryota</taxon>
        <taxon>Fungi</taxon>
        <taxon>Fungi incertae sedis</taxon>
        <taxon>Mucoromycota</taxon>
        <taxon>Mucoromycotina</taxon>
        <taxon>Mucoromycetes</taxon>
        <taxon>Mucorales</taxon>
        <taxon>Mucorineae</taxon>
        <taxon>Mucoraceae</taxon>
        <taxon>Parasitella</taxon>
    </lineage>
</organism>
<dbReference type="InterPro" id="IPR041093">
    <property type="entry name" value="Dis3l2-like_C"/>
</dbReference>
<name>A0A0B7NTH7_9FUNG</name>
<dbReference type="GO" id="GO:0000932">
    <property type="term" value="C:P-body"/>
    <property type="evidence" value="ECO:0007669"/>
    <property type="project" value="TreeGrafter"/>
</dbReference>
<dbReference type="GO" id="GO:0006402">
    <property type="term" value="P:mRNA catabolic process"/>
    <property type="evidence" value="ECO:0007669"/>
    <property type="project" value="TreeGrafter"/>
</dbReference>
<dbReference type="InterPro" id="IPR050180">
    <property type="entry name" value="RNR_Ribonuclease"/>
</dbReference>
<protein>
    <recommendedName>
        <fullName evidence="3">RNB domain-containing protein</fullName>
    </recommendedName>
</protein>
<dbReference type="GO" id="GO:0000175">
    <property type="term" value="F:3'-5'-RNA exonuclease activity"/>
    <property type="evidence" value="ECO:0007669"/>
    <property type="project" value="TreeGrafter"/>
</dbReference>
<feature type="compositionally biased region" description="Basic and acidic residues" evidence="2">
    <location>
        <begin position="26"/>
        <end position="51"/>
    </location>
</feature>
<dbReference type="Gene3D" id="2.40.50.140">
    <property type="entry name" value="Nucleic acid-binding proteins"/>
    <property type="match status" value="1"/>
</dbReference>
<dbReference type="Pfam" id="PF17849">
    <property type="entry name" value="OB_Dis3"/>
    <property type="match status" value="1"/>
</dbReference>
<dbReference type="GO" id="GO:0003723">
    <property type="term" value="F:RNA binding"/>
    <property type="evidence" value="ECO:0007669"/>
    <property type="project" value="InterPro"/>
</dbReference>
<dbReference type="FunFam" id="2.40.50.700:FF:000002">
    <property type="entry name" value="Cell wall biogenesis protein"/>
    <property type="match status" value="1"/>
</dbReference>
<dbReference type="Gene3D" id="2.40.50.690">
    <property type="match status" value="1"/>
</dbReference>
<dbReference type="PANTHER" id="PTHR23355">
    <property type="entry name" value="RIBONUCLEASE"/>
    <property type="match status" value="1"/>
</dbReference>
<dbReference type="STRING" id="35722.A0A0B7NTH7"/>
<sequence>MDSSLLEILEHQTAPESTRGLFDSLSNDKKSHRENTPVPEKRRSFEPEQSKSRSPSFQYKQQQQRGRQRPRSASVSDFSNTNNNNSGRNRSFGLQTLVEEGPDAQNKKKDVDIDSLQDMINTLKNLPPIVSPNAATNATNTDNRKSLGHNKQQSMSVLGGSSRDAAASNKRLSYNNGVSDLQSVNMSNFETRRRSRRSVSVSHSNDIRNGNLFEALSRDEALAEAEAKLTGTFQSNRREPGRRYSELQHQKPFDLGKISSSVSSGQMSKRASLQLPTLNENMAAAEASGRRIVFNKPLDLSAASKFETSESLVENKRLSGHPHRSSRNSDMDWRSSGSNNIMNNGHNKRNSFQLVPFTPTRVNFTRDDANPHQRRPLFIAHLPFSALPPLFRFRQLSRGTLRVNKRNRSDAYVHCEDLDDDIYICGSRDRNRALEGDVVAVRLVDVDKVLREKREKEEAKLARNGGQVKIRLPDEEDENEIIFGGDEDVNVVKPKYCGVVVAILERAQNQVFSGTMTLMRPNNKKAQEEKEAEEARKCLQNQGTTIAANQKETPRIVWFKATDKRVPLIAIPIEQAPSDFVANSEAYSTRLFVGSIKRWPITSLHPFGTLEREIGSVYELSTQTKAILADNNITDCDFSEAVVGCLPDLPFRLPSDESRRDLREDTVCFTIDPKGSNVLDDALSIKKLDQEHWEVGVHVTDVGYFIKSQSALDKEARARGVRVDLMHTHVPMIPKVLTEQVTNLAPNESRFTLSVLYKVSNSGGIVNTWFGKTVVRSTAKFTYDEAQKILSSPLDDDQPQVFKDIHALHQLYQTLYQTRKSNGIFSQRHDELEYEFEDGNQENPITVSVSHKSPAARMVKEFLFMANKSVAQRISSHFPNHALLRRHAPPSERKMAEFKLYAARHLGVQLDSTNAGSLNNSIEAIQDAKLRKLVSTIALKTLEAPKYFCSGSVDISKYSHYALNVPLFTHFTAPSRRFADIIVHRQLEATLDPNDKRFSLDIDTVQKLAQHCNVKKDAARHAREQSNLMFLSIHMDKLSQQQQQQQKASGSSIIFREAIVLSVFDQFFDVVIPELNLEKRIHLACLPVWRSDYNEYSQSLTMFWRKGVDTSTGKKSDWNLSDDEDDFEEDLDEEALLEEMNTTDQQQEEYKMNTFNDNETIVSQLAIKEGNTIAGSTTVFPDKSVSTPALMMMDLSVATSSNTVRSSSSRRASIVRARLSDSTAYSTEQGFQTIKALDKIRVVLIVELARTPPVIRVLAANPFS</sequence>
<evidence type="ECO:0000313" key="4">
    <source>
        <dbReference type="EMBL" id="CEP18558.1"/>
    </source>
</evidence>
<keyword evidence="5" id="KW-1185">Reference proteome</keyword>
<dbReference type="InterPro" id="IPR012340">
    <property type="entry name" value="NA-bd_OB-fold"/>
</dbReference>
<evidence type="ECO:0000256" key="2">
    <source>
        <dbReference type="SAM" id="MobiDB-lite"/>
    </source>
</evidence>
<feature type="compositionally biased region" description="Polar residues" evidence="2">
    <location>
        <begin position="335"/>
        <end position="352"/>
    </location>
</feature>
<reference evidence="4 5" key="1">
    <citation type="submission" date="2014-09" db="EMBL/GenBank/DDBJ databases">
        <authorList>
            <person name="Ellenberger Sabrina"/>
        </authorList>
    </citation>
    <scope>NUCLEOTIDE SEQUENCE [LARGE SCALE GENOMIC DNA]</scope>
    <source>
        <strain evidence="4 5">CBS 412.66</strain>
    </source>
</reference>
<dbReference type="InterPro" id="IPR001900">
    <property type="entry name" value="RNase_II/R"/>
</dbReference>
<evidence type="ECO:0000259" key="3">
    <source>
        <dbReference type="SMART" id="SM00955"/>
    </source>
</evidence>
<dbReference type="Pfam" id="PF00773">
    <property type="entry name" value="RNB"/>
    <property type="match status" value="1"/>
</dbReference>
<feature type="domain" description="RNB" evidence="3">
    <location>
        <begin position="659"/>
        <end position="993"/>
    </location>
</feature>